<dbReference type="CDD" id="cd12820">
    <property type="entry name" value="LbR_YadA-like"/>
    <property type="match status" value="2"/>
</dbReference>
<dbReference type="EMBL" id="JANJ01000007">
    <property type="protein sequence ID" value="EXI61612.1"/>
    <property type="molecule type" value="Genomic_DNA"/>
</dbReference>
<gene>
    <name evidence="5" type="ORF">AK33_10100</name>
</gene>
<dbReference type="Proteomes" id="UP000054123">
    <property type="component" value="Unassembled WGS sequence"/>
</dbReference>
<feature type="domain" description="Trimeric autotransporter adhesin YadA-like head" evidence="2">
    <location>
        <begin position="371"/>
        <end position="397"/>
    </location>
</feature>
<dbReference type="InterPro" id="IPR008635">
    <property type="entry name" value="Coiled_stalk_dom"/>
</dbReference>
<feature type="domain" description="Trimeric autotransporter adhesin YadA-like stalk" evidence="3">
    <location>
        <begin position="539"/>
        <end position="576"/>
    </location>
</feature>
<accession>A0A011NAH8</accession>
<evidence type="ECO:0008006" key="7">
    <source>
        <dbReference type="Google" id="ProtNLM"/>
    </source>
</evidence>
<feature type="domain" description="Trimeric autotransporter adhesin YadA-like head" evidence="2">
    <location>
        <begin position="113"/>
        <end position="132"/>
    </location>
</feature>
<evidence type="ECO:0000313" key="5">
    <source>
        <dbReference type="EMBL" id="EXI61612.1"/>
    </source>
</evidence>
<feature type="domain" description="Trimeric autotransporter adhesin YadA-like head" evidence="2">
    <location>
        <begin position="86"/>
        <end position="108"/>
    </location>
</feature>
<feature type="domain" description="Trimeric autotransporter adhesin YadA-like head" evidence="2">
    <location>
        <begin position="399"/>
        <end position="425"/>
    </location>
</feature>
<dbReference type="RefSeq" id="WP_042804082.1">
    <property type="nucleotide sequence ID" value="NZ_JANJ01000007.1"/>
</dbReference>
<feature type="domain" description="ESPR" evidence="4">
    <location>
        <begin position="1"/>
        <end position="42"/>
    </location>
</feature>
<dbReference type="Pfam" id="PF05658">
    <property type="entry name" value="YadA_head"/>
    <property type="match status" value="10"/>
</dbReference>
<keyword evidence="1" id="KW-0472">Membrane</keyword>
<dbReference type="InterPro" id="IPR008640">
    <property type="entry name" value="Adhesin_Head_dom"/>
</dbReference>
<dbReference type="Pfam" id="PF13018">
    <property type="entry name" value="ESPR"/>
    <property type="match status" value="1"/>
</dbReference>
<evidence type="ECO:0000259" key="4">
    <source>
        <dbReference type="Pfam" id="PF13018"/>
    </source>
</evidence>
<reference evidence="5 6" key="1">
    <citation type="journal article" date="2014" name="Genome Announc.">
        <title>Genome Sequence of a Presumptive Mannheimia haemolytica Strain with an A1/A6-Cross-Reactive Serotype from a White-Tailed Deer (Odocoileus virginianus).</title>
        <authorList>
            <person name="Lawrence P.K."/>
            <person name="Bey R.F."/>
            <person name="Wiener B."/>
            <person name="Kittichotirat W."/>
            <person name="Bumgarner R.E."/>
        </authorList>
    </citation>
    <scope>NUCLEOTIDE SEQUENCE [LARGE SCALE GENOMIC DNA]</scope>
    <source>
        <strain evidence="5 6">PKL10</strain>
    </source>
</reference>
<feature type="domain" description="Trimeric autotransporter adhesin YadA-like head" evidence="2">
    <location>
        <begin position="319"/>
        <end position="345"/>
    </location>
</feature>
<comment type="caution">
    <text evidence="5">The sequence shown here is derived from an EMBL/GenBank/DDBJ whole genome shotgun (WGS) entry which is preliminary data.</text>
</comment>
<dbReference type="SUPFAM" id="SSF101967">
    <property type="entry name" value="Adhesin YadA, collagen-binding domain"/>
    <property type="match status" value="6"/>
</dbReference>
<dbReference type="GO" id="GO:0019867">
    <property type="term" value="C:outer membrane"/>
    <property type="evidence" value="ECO:0007669"/>
    <property type="project" value="InterPro"/>
</dbReference>
<keyword evidence="6" id="KW-1185">Reference proteome</keyword>
<proteinExistence type="predicted"/>
<dbReference type="PATRIC" id="fig|1450449.3.peg.2012"/>
<name>A0A011NAH8_9PAST</name>
<feature type="domain" description="Trimeric autotransporter adhesin YadA-like stalk" evidence="3">
    <location>
        <begin position="657"/>
        <end position="701"/>
    </location>
</feature>
<feature type="domain" description="Trimeric autotransporter adhesin YadA-like head" evidence="2">
    <location>
        <begin position="469"/>
        <end position="495"/>
    </location>
</feature>
<keyword evidence="1" id="KW-0812">Transmembrane</keyword>
<evidence type="ECO:0000259" key="3">
    <source>
        <dbReference type="Pfam" id="PF05662"/>
    </source>
</evidence>
<dbReference type="AlphaFoldDB" id="A0A011NAH8"/>
<feature type="domain" description="Trimeric autotransporter adhesin YadA-like head" evidence="2">
    <location>
        <begin position="165"/>
        <end position="190"/>
    </location>
</feature>
<dbReference type="InterPro" id="IPR011049">
    <property type="entry name" value="Serralysin-like_metalloprot_C"/>
</dbReference>
<feature type="domain" description="Trimeric autotransporter adhesin YadA-like head" evidence="2">
    <location>
        <begin position="195"/>
        <end position="219"/>
    </location>
</feature>
<dbReference type="Pfam" id="PF05662">
    <property type="entry name" value="YadA_stalk"/>
    <property type="match status" value="4"/>
</dbReference>
<feature type="domain" description="Trimeric autotransporter adhesin YadA-like head" evidence="2">
    <location>
        <begin position="427"/>
        <end position="451"/>
    </location>
</feature>
<dbReference type="Gene3D" id="2.20.70.140">
    <property type="match status" value="1"/>
</dbReference>
<keyword evidence="1" id="KW-1133">Transmembrane helix</keyword>
<feature type="transmembrane region" description="Helical" evidence="1">
    <location>
        <begin position="34"/>
        <end position="54"/>
    </location>
</feature>
<protein>
    <recommendedName>
        <fullName evidence="7">Adhesin</fullName>
    </recommendedName>
</protein>
<sequence>MNTTYKFILNKSTGTFMAVVEFAKGQGKTKSVKLTAIAAAITTAIIPSMAYSAFSFTAKDAGTMIIGTGTGEPTATSISLSSPVDRAIALGNNVTASAADSIAIGTNTVSSSRSAISIGWGSTAKGEDSTAINGGRAEGELSLAIGSMAIASGYHSSSIGFQSSAEGIDTIAYGTNAHSYGMQSVALGGETTARADYSLALGQSATALHERSVALGFGSTTEEAVGTDSATINGITYSGFAGNTPTATVSIGTEIDKRTITHVAAGRITETSTDAINGSQLYMVAKGLAKQNYFHVNDTNAEQTGNDTNLDSVDGIGGAKGINALAAGIKAQANKQGDIAIGANAVASGVDTNSATATSGSALAVGTNSVATGIASIALGQAAQATKNGALALGSFANATGSSAVALGRGAISEGESSSALGAGSTATGKYSIASGVQSKAVGIQSIALGRLAVSAENDAIAIGSASNASKQDSIAIGTSAQANVAGGVALGNNSVASIDKGAVGANPLNATINTSSPTWTSTAAAISVGDIANGVTRQITSVAAGTADTDAVNVAQLKAVAEKTKSDIQDVANNAGFNLTTSASAGEVSGTTIEKIATGETVTLDAGKNIKVTQTGNNISVATKDDVSFNNVNVTDTLTVGPVTINQVGINANDTKIVGVKDGDISPTSTDAVNGSQLYAIKQEISNVVSNVKDTSASTSAGSDAITVTKGATTKVGTTDVTDYAVDLSQSTKDDIKKGVDAKDIVDNKGLTFSTDSGSTNAQKLGSTVKVKGDRNITTKASGNQVEVTLNNNVKVDSVTTGNTVMNNDGITINNADPNRTVSLTQNGLNNGGNRITNVARGVNATDAVNVSQLRDSEQNINNKIESFR</sequence>
<dbReference type="Gene3D" id="2.150.10.10">
    <property type="entry name" value="Serralysin-like metalloprotease, C-terminal"/>
    <property type="match status" value="4"/>
</dbReference>
<evidence type="ECO:0000313" key="6">
    <source>
        <dbReference type="Proteomes" id="UP000054123"/>
    </source>
</evidence>
<dbReference type="Gene3D" id="6.10.250.2040">
    <property type="match status" value="1"/>
</dbReference>
<feature type="domain" description="Trimeric autotransporter adhesin YadA-like stalk" evidence="3">
    <location>
        <begin position="836"/>
        <end position="867"/>
    </location>
</feature>
<feature type="domain" description="Trimeric autotransporter adhesin YadA-like head" evidence="2">
    <location>
        <begin position="137"/>
        <end position="163"/>
    </location>
</feature>
<feature type="domain" description="Trimeric autotransporter adhesin YadA-like stalk" evidence="3">
    <location>
        <begin position="260"/>
        <end position="288"/>
    </location>
</feature>
<organism evidence="5 6">
    <name type="scientific">Mannheimia granulomatis</name>
    <dbReference type="NCBI Taxonomy" id="85402"/>
    <lineage>
        <taxon>Bacteria</taxon>
        <taxon>Pseudomonadati</taxon>
        <taxon>Pseudomonadota</taxon>
        <taxon>Gammaproteobacteria</taxon>
        <taxon>Pasteurellales</taxon>
        <taxon>Pasteurellaceae</taxon>
        <taxon>Mannheimia</taxon>
    </lineage>
</organism>
<dbReference type="InterPro" id="IPR024973">
    <property type="entry name" value="ESPR"/>
</dbReference>
<evidence type="ECO:0000256" key="1">
    <source>
        <dbReference type="SAM" id="Phobius"/>
    </source>
</evidence>
<evidence type="ECO:0000259" key="2">
    <source>
        <dbReference type="Pfam" id="PF05658"/>
    </source>
</evidence>
<dbReference type="Gene3D" id="1.20.5.170">
    <property type="match status" value="2"/>
</dbReference>